<sequence length="334" mass="38173">ARPSRHQRIRSHRSKRAASGEGERRRHRLGRCQRPHRRQDARASPEVRLELRPLSGDRRAHGCRLRRRRRRDPRAGRDGSRQAAVARARSRRRDRVDRPLHQARRRRQAPGRGRQEGDHLRAGHRARRHRRPRRQLRGRLRPRRPPRHLQRVVHHQLPGAGRQGAARARRHRARADDHDPRLHRRPAAPGPPAPRPAPGACCGDQSHPRLDGCGQGDRPGRPRAQRQAQRLRGSRARAGRLAAGPHGGHRPRHDRRGGQRRVPRAGRPGRADRRPGLQRGSARLLGHRQERLLVDLRRRAHVAAGGQHGQGRGLVRQRVGLLQPLRGARPEGPL</sequence>
<organism evidence="2">
    <name type="scientific">uncultured Solirubrobacteraceae bacterium</name>
    <dbReference type="NCBI Taxonomy" id="1162706"/>
    <lineage>
        <taxon>Bacteria</taxon>
        <taxon>Bacillati</taxon>
        <taxon>Actinomycetota</taxon>
        <taxon>Thermoleophilia</taxon>
        <taxon>Solirubrobacterales</taxon>
        <taxon>Solirubrobacteraceae</taxon>
        <taxon>environmental samples</taxon>
    </lineage>
</organism>
<accession>A0A6J4RGF6</accession>
<feature type="non-terminal residue" evidence="2">
    <location>
        <position position="1"/>
    </location>
</feature>
<dbReference type="EC" id="1.2.1.12" evidence="2"/>
<dbReference type="GO" id="GO:0004365">
    <property type="term" value="F:glyceraldehyde-3-phosphate dehydrogenase (NAD+) (phosphorylating) activity"/>
    <property type="evidence" value="ECO:0007669"/>
    <property type="project" value="UniProtKB-EC"/>
</dbReference>
<feature type="compositionally biased region" description="Basic residues" evidence="1">
    <location>
        <begin position="25"/>
        <end position="37"/>
    </location>
</feature>
<feature type="compositionally biased region" description="Basic residues" evidence="1">
    <location>
        <begin position="61"/>
        <end position="72"/>
    </location>
</feature>
<keyword evidence="2" id="KW-0560">Oxidoreductase</keyword>
<gene>
    <name evidence="2" type="ORF">AVDCRST_MAG38-1462</name>
</gene>
<feature type="compositionally biased region" description="Low complexity" evidence="1">
    <location>
        <begin position="156"/>
        <end position="166"/>
    </location>
</feature>
<name>A0A6J4RGF6_9ACTN</name>
<feature type="region of interest" description="Disordered" evidence="1">
    <location>
        <begin position="1"/>
        <end position="285"/>
    </location>
</feature>
<feature type="compositionally biased region" description="Basic residues" evidence="1">
    <location>
        <begin position="247"/>
        <end position="264"/>
    </location>
</feature>
<feature type="compositionally biased region" description="Basic residues" evidence="1">
    <location>
        <begin position="1"/>
        <end position="16"/>
    </location>
</feature>
<feature type="non-terminal residue" evidence="2">
    <location>
        <position position="334"/>
    </location>
</feature>
<proteinExistence type="predicted"/>
<reference evidence="2" key="1">
    <citation type="submission" date="2020-02" db="EMBL/GenBank/DDBJ databases">
        <authorList>
            <person name="Meier V. D."/>
        </authorList>
    </citation>
    <scope>NUCLEOTIDE SEQUENCE</scope>
    <source>
        <strain evidence="2">AVDCRST_MAG38</strain>
    </source>
</reference>
<feature type="compositionally biased region" description="Basic residues" evidence="1">
    <location>
        <begin position="122"/>
        <end position="154"/>
    </location>
</feature>
<dbReference type="EMBL" id="CADCVJ010000111">
    <property type="protein sequence ID" value="CAA9473235.1"/>
    <property type="molecule type" value="Genomic_DNA"/>
</dbReference>
<protein>
    <submittedName>
        <fullName evidence="2">NAD-dependent glyceraldehyde-3-phosphate dehydrogenase</fullName>
        <ecNumber evidence="2">1.2.1.12</ecNumber>
    </submittedName>
</protein>
<evidence type="ECO:0000256" key="1">
    <source>
        <dbReference type="SAM" id="MobiDB-lite"/>
    </source>
</evidence>
<evidence type="ECO:0000313" key="2">
    <source>
        <dbReference type="EMBL" id="CAA9473235.1"/>
    </source>
</evidence>
<dbReference type="AlphaFoldDB" id="A0A6J4RGF6"/>
<feature type="compositionally biased region" description="Pro residues" evidence="1">
    <location>
        <begin position="188"/>
        <end position="197"/>
    </location>
</feature>
<feature type="compositionally biased region" description="Basic and acidic residues" evidence="1">
    <location>
        <begin position="38"/>
        <end position="60"/>
    </location>
</feature>